<keyword evidence="2" id="KW-1185">Reference proteome</keyword>
<protein>
    <submittedName>
        <fullName evidence="1">Uncharacterized protein</fullName>
    </submittedName>
</protein>
<evidence type="ECO:0000313" key="2">
    <source>
        <dbReference type="Proteomes" id="UP001163835"/>
    </source>
</evidence>
<proteinExistence type="predicted"/>
<sequence>MPNSPYSGHNVNSNLNVPYSSYDGGRGYGFSHGPGPYSDSSREVPYRIQQEEEVGLHSYYYDEHNSGMPVESACQNLSHSGNPANNYCGRSRHPQHPLGPSSQDSRVYNSSSDSPSFAFSSLGRTRLALPSQQEHPHDSSNHVSKRNLSNRYYHHDGQKWDHGEFPGRRQLEVPNERIADTPKGSGYFDNNQIYRDGSAVLVRPWQGVEANAKLRSRSASSSSSSAKSNKPLFGHHRHSQSIRIVVPSYNMQQELVHWDEALNRRSGGGSGSGSSSAWWECLDSKREMGGSNSNLMQTETPTRTSTLTEQLIAYGARELEEIFEIWEECRAKARKEGTVPGLVFQRESEQRGQGEGDRGRREEPHRHRYQDKQKRFVQRLQLLRDDDKLPKSSSQVNRYETIGVHDEDSAKVFQEIVSRFSKVFRGPHIDDKGYYFLDVGDICRPGGFASFILKNNPFAMGVGISHFPQDNESSTVPRIVKLKDGLMERKIPPELERQRTHEEYYARHQKHYSPFIQSSNSRFKLYFLDIAKIDLRRPGEKNRRGLFNTTSELTSRSGFGNEEFQGKPGQAPSEATTAANFLLELLDLKRPPQELLFGFKQGPDSNRHTMAGASSRKFNLVILDDYTSSSSLSSDLHLIAQLLLGFQSLTHSQSGGGTLVVRLRHPESVITVKILYMLDTLSSTVAAVKPREMLGDAEDPGCFYVIAQNVGGGPHGHKVGEVVEELRKLWWKLVMRVVRRKGLVGSVGSDVKVAGGGVEGEIEMGETGEIEEVEDNQRGSSPETLRDMCGLREEDLDFIIYTDELKGSKSDYLIRLVALGKIVWTRQLEMILMAGDNCK</sequence>
<organism evidence="1 2">
    <name type="scientific">Lentinula aff. lateritia</name>
    <dbReference type="NCBI Taxonomy" id="2804960"/>
    <lineage>
        <taxon>Eukaryota</taxon>
        <taxon>Fungi</taxon>
        <taxon>Dikarya</taxon>
        <taxon>Basidiomycota</taxon>
        <taxon>Agaricomycotina</taxon>
        <taxon>Agaricomycetes</taxon>
        <taxon>Agaricomycetidae</taxon>
        <taxon>Agaricales</taxon>
        <taxon>Marasmiineae</taxon>
        <taxon>Omphalotaceae</taxon>
        <taxon>Lentinula</taxon>
    </lineage>
</organism>
<reference evidence="1" key="1">
    <citation type="submission" date="2022-09" db="EMBL/GenBank/DDBJ databases">
        <title>A Global Phylogenomic Analysis of the Shiitake Genus Lentinula.</title>
        <authorList>
            <consortium name="DOE Joint Genome Institute"/>
            <person name="Sierra-Patev S."/>
            <person name="Min B."/>
            <person name="Naranjo-Ortiz M."/>
            <person name="Looney B."/>
            <person name="Konkel Z."/>
            <person name="Slot J.C."/>
            <person name="Sakamoto Y."/>
            <person name="Steenwyk J.L."/>
            <person name="Rokas A."/>
            <person name="Carro J."/>
            <person name="Camarero S."/>
            <person name="Ferreira P."/>
            <person name="Molpeceres G."/>
            <person name="Ruiz-Duenas F.J."/>
            <person name="Serrano A."/>
            <person name="Henrissat B."/>
            <person name="Drula E."/>
            <person name="Hughes K.W."/>
            <person name="Mata J.L."/>
            <person name="Ishikawa N.K."/>
            <person name="Vargas-Isla R."/>
            <person name="Ushijima S."/>
            <person name="Smith C.A."/>
            <person name="Ahrendt S."/>
            <person name="Andreopoulos W."/>
            <person name="He G."/>
            <person name="Labutti K."/>
            <person name="Lipzen A."/>
            <person name="Ng V."/>
            <person name="Riley R."/>
            <person name="Sandor L."/>
            <person name="Barry K."/>
            <person name="Martinez A.T."/>
            <person name="Xiao Y."/>
            <person name="Gibbons J.G."/>
            <person name="Terashima K."/>
            <person name="Grigoriev I.V."/>
            <person name="Hibbett D.S."/>
        </authorList>
    </citation>
    <scope>NUCLEOTIDE SEQUENCE</scope>
    <source>
        <strain evidence="1">TMI1499</strain>
    </source>
</reference>
<gene>
    <name evidence="1" type="ORF">F5876DRAFT_72913</name>
</gene>
<dbReference type="EMBL" id="MU794967">
    <property type="protein sequence ID" value="KAJ3814480.1"/>
    <property type="molecule type" value="Genomic_DNA"/>
</dbReference>
<name>A0ACC1UBT3_9AGAR</name>
<dbReference type="Proteomes" id="UP001163835">
    <property type="component" value="Unassembled WGS sequence"/>
</dbReference>
<evidence type="ECO:0000313" key="1">
    <source>
        <dbReference type="EMBL" id="KAJ3814480.1"/>
    </source>
</evidence>
<accession>A0ACC1UBT3</accession>
<comment type="caution">
    <text evidence="1">The sequence shown here is derived from an EMBL/GenBank/DDBJ whole genome shotgun (WGS) entry which is preliminary data.</text>
</comment>